<dbReference type="RefSeq" id="WP_115792782.1">
    <property type="nucleotide sequence ID" value="NZ_QSLN01000009.1"/>
</dbReference>
<dbReference type="Pfam" id="PF16112">
    <property type="entry name" value="DUF4830"/>
    <property type="match status" value="1"/>
</dbReference>
<sequence length="425" mass="48207">MAVRGGGLSLAMLGLGLLLMAGCGPPRAEEFSFPEDRECIVSLRLWKETPRGPQVILEVTDPVLLDYFLVQLEKAEPVSTPSFPSERYFISFRLNTDKGIRETGLFAYQTHSWDPQAPGYFGWDGRWVKLPPSFNGLLFDLWGYSHPSGAIEGADALFLRQYGWTPLYHINSGTVRLPRQFLHRAGEFPLPLYWAYANELSKDVGLDLTPYLGREVEVTLYKVKEPLPLFAEPRRWSGCAVLVKAEGRLVGAWLDAGPGYGFACSLKGRRLEEIAGKSFGDWVASFTDYNDPVELRLARMTPEEVIRTYWEAVNRGDYRLAHACETRKRLLGYLFMEMDKNWIYSVSLTQAASADWAQTVRSARVLSVKEVEGTTDRKKKEYMVEVDLRVRRADALQDGHRPLFFTMERENERSGWRIAGIGTGP</sequence>
<protein>
    <submittedName>
        <fullName evidence="3">DUF4829 domain-containing protein</fullName>
    </submittedName>
</protein>
<feature type="domain" description="DUF4830" evidence="2">
    <location>
        <begin position="158"/>
        <end position="254"/>
    </location>
</feature>
<evidence type="ECO:0000259" key="1">
    <source>
        <dbReference type="Pfam" id="PF16111"/>
    </source>
</evidence>
<reference evidence="3 4" key="1">
    <citation type="submission" date="2018-08" db="EMBL/GenBank/DDBJ databases">
        <title>Form III RuBisCO-mediated autotrophy in Thermodesulfobium bacteria.</title>
        <authorList>
            <person name="Toshchakov S.V."/>
            <person name="Kublanov I.V."/>
            <person name="Frolov E."/>
            <person name="Bonch-Osmolovskaya E.A."/>
            <person name="Tourova T.P."/>
            <person name="Chernych N.A."/>
            <person name="Lebedinsky A.V."/>
        </authorList>
    </citation>
    <scope>NUCLEOTIDE SEQUENCE [LARGE SCALE GENOMIC DNA]</scope>
    <source>
        <strain evidence="3 4">SR</strain>
    </source>
</reference>
<comment type="caution">
    <text evidence="3">The sequence shown here is derived from an EMBL/GenBank/DDBJ whole genome shotgun (WGS) entry which is preliminary data.</text>
</comment>
<dbReference type="InterPro" id="IPR032257">
    <property type="entry name" value="DUF4830"/>
</dbReference>
<evidence type="ECO:0000259" key="2">
    <source>
        <dbReference type="Pfam" id="PF16112"/>
    </source>
</evidence>
<dbReference type="PROSITE" id="PS51257">
    <property type="entry name" value="PROKAR_LIPOPROTEIN"/>
    <property type="match status" value="1"/>
</dbReference>
<evidence type="ECO:0000313" key="3">
    <source>
        <dbReference type="EMBL" id="RDV82491.1"/>
    </source>
</evidence>
<feature type="domain" description="DUF4829" evidence="1">
    <location>
        <begin position="303"/>
        <end position="422"/>
    </location>
</feature>
<organism evidence="3 4">
    <name type="scientific">Ammonifex thiophilus</name>
    <dbReference type="NCBI Taxonomy" id="444093"/>
    <lineage>
        <taxon>Bacteria</taxon>
        <taxon>Bacillati</taxon>
        <taxon>Bacillota</taxon>
        <taxon>Clostridia</taxon>
        <taxon>Thermoanaerobacterales</taxon>
        <taxon>Thermoanaerobacteraceae</taxon>
        <taxon>Ammonifex</taxon>
    </lineage>
</organism>
<keyword evidence="4" id="KW-1185">Reference proteome</keyword>
<proteinExistence type="predicted"/>
<gene>
    <name evidence="3" type="ORF">DXX99_06975</name>
</gene>
<dbReference type="EMBL" id="QSLN01000009">
    <property type="protein sequence ID" value="RDV82491.1"/>
    <property type="molecule type" value="Genomic_DNA"/>
</dbReference>
<dbReference type="AlphaFoldDB" id="A0A3D8P488"/>
<accession>A0A3D8P488</accession>
<dbReference type="Proteomes" id="UP000256329">
    <property type="component" value="Unassembled WGS sequence"/>
</dbReference>
<evidence type="ECO:0000313" key="4">
    <source>
        <dbReference type="Proteomes" id="UP000256329"/>
    </source>
</evidence>
<dbReference type="OrthoDB" id="9804799at2"/>
<dbReference type="Pfam" id="PF16111">
    <property type="entry name" value="DUF4829"/>
    <property type="match status" value="1"/>
</dbReference>
<name>A0A3D8P488_9THEO</name>
<dbReference type="InterPro" id="IPR032256">
    <property type="entry name" value="DUF4829"/>
</dbReference>